<gene>
    <name evidence="1" type="ORF">O6H91_10G108900</name>
</gene>
<evidence type="ECO:0000313" key="1">
    <source>
        <dbReference type="EMBL" id="KAJ7542501.1"/>
    </source>
</evidence>
<organism evidence="1 2">
    <name type="scientific">Diphasiastrum complanatum</name>
    <name type="common">Issler's clubmoss</name>
    <name type="synonym">Lycopodium complanatum</name>
    <dbReference type="NCBI Taxonomy" id="34168"/>
    <lineage>
        <taxon>Eukaryota</taxon>
        <taxon>Viridiplantae</taxon>
        <taxon>Streptophyta</taxon>
        <taxon>Embryophyta</taxon>
        <taxon>Tracheophyta</taxon>
        <taxon>Lycopodiopsida</taxon>
        <taxon>Lycopodiales</taxon>
        <taxon>Lycopodiaceae</taxon>
        <taxon>Lycopodioideae</taxon>
        <taxon>Diphasiastrum</taxon>
    </lineage>
</organism>
<accession>A0ACC2CKH5</accession>
<name>A0ACC2CKH5_DIPCM</name>
<reference evidence="2" key="1">
    <citation type="journal article" date="2024" name="Proc. Natl. Acad. Sci. U.S.A.">
        <title>Extraordinary preservation of gene collinearity over three hundred million years revealed in homosporous lycophytes.</title>
        <authorList>
            <person name="Li C."/>
            <person name="Wickell D."/>
            <person name="Kuo L.Y."/>
            <person name="Chen X."/>
            <person name="Nie B."/>
            <person name="Liao X."/>
            <person name="Peng D."/>
            <person name="Ji J."/>
            <person name="Jenkins J."/>
            <person name="Williams M."/>
            <person name="Shu S."/>
            <person name="Plott C."/>
            <person name="Barry K."/>
            <person name="Rajasekar S."/>
            <person name="Grimwood J."/>
            <person name="Han X."/>
            <person name="Sun S."/>
            <person name="Hou Z."/>
            <person name="He W."/>
            <person name="Dai G."/>
            <person name="Sun C."/>
            <person name="Schmutz J."/>
            <person name="Leebens-Mack J.H."/>
            <person name="Li F.W."/>
            <person name="Wang L."/>
        </authorList>
    </citation>
    <scope>NUCLEOTIDE SEQUENCE [LARGE SCALE GENOMIC DNA]</scope>
    <source>
        <strain evidence="2">cv. PW_Plant_1</strain>
    </source>
</reference>
<dbReference type="EMBL" id="CM055101">
    <property type="protein sequence ID" value="KAJ7542501.1"/>
    <property type="molecule type" value="Genomic_DNA"/>
</dbReference>
<keyword evidence="2" id="KW-1185">Reference proteome</keyword>
<proteinExistence type="predicted"/>
<protein>
    <submittedName>
        <fullName evidence="1">Uncharacterized protein</fullName>
    </submittedName>
</protein>
<comment type="caution">
    <text evidence="1">The sequence shown here is derived from an EMBL/GenBank/DDBJ whole genome shotgun (WGS) entry which is preliminary data.</text>
</comment>
<sequence>MGATSFDEQQQHALAERLLPSEPKESVAVAHSISVLVKSSPASENDLENPTPLCPVLLPKDKDEDARDQSFASTLLGLIWAPFAWMSMMANELDINFVFGVIVVYGTSQGLGGSLHKVALDYYWKDVQFAQPSAVQAYHGIIGIPLDIKPIWGLLTDIVPIAGYYRRPYFILSGGIGVMAYLTFMLGGKVPAALVVTLLVASAASSAIAEVTIDALAAKKSRDRPDLAADIQSLRYMSHSLGRLVGYSLSGFAISAFGAQGSLGLLSVPPMLLIALGCLLQEERLPKYRRQDSQVRKNMLEASYKMWNTIKRPLIWMPTLYMFLSWAVCPDISEGLFYFYTDAFSGLSLSVEFIGLVYALGSMGAFVGVLTYRNFLRQISFRWLLFWVQIIISVFGMLDFALVTQFNLKLGISNPAFALADETFSRATDQLKYTPLFVLCAKLCPLGIEGTFFALLVSIESIGLRFSSWGGSALLALSNVTRDQFQHLWLVVLIRNALRLLPVVMIFLLPRTTPDMTIE</sequence>
<dbReference type="Proteomes" id="UP001162992">
    <property type="component" value="Chromosome 10"/>
</dbReference>
<evidence type="ECO:0000313" key="2">
    <source>
        <dbReference type="Proteomes" id="UP001162992"/>
    </source>
</evidence>